<dbReference type="SMART" id="SM00317">
    <property type="entry name" value="SET"/>
    <property type="match status" value="1"/>
</dbReference>
<dbReference type="PANTHER" id="PTHR47332:SF4">
    <property type="entry name" value="SET DOMAIN-CONTAINING PROTEIN 5"/>
    <property type="match status" value="1"/>
</dbReference>
<evidence type="ECO:0000259" key="2">
    <source>
        <dbReference type="PROSITE" id="PS50280"/>
    </source>
</evidence>
<feature type="domain" description="SET" evidence="2">
    <location>
        <begin position="154"/>
        <end position="310"/>
    </location>
</feature>
<dbReference type="CDD" id="cd20071">
    <property type="entry name" value="SET_SMYD"/>
    <property type="match status" value="1"/>
</dbReference>
<evidence type="ECO:0000313" key="4">
    <source>
        <dbReference type="Proteomes" id="UP000308671"/>
    </source>
</evidence>
<reference evidence="3 4" key="1">
    <citation type="submission" date="2017-12" db="EMBL/GenBank/DDBJ databases">
        <title>Comparative genomics of Botrytis spp.</title>
        <authorList>
            <person name="Valero-Jimenez C.A."/>
            <person name="Tapia P."/>
            <person name="Veloso J."/>
            <person name="Silva-Moreno E."/>
            <person name="Staats M."/>
            <person name="Valdes J.H."/>
            <person name="Van Kan J.A.L."/>
        </authorList>
    </citation>
    <scope>NUCLEOTIDE SEQUENCE [LARGE SCALE GENOMIC DNA]</scope>
    <source>
        <strain evidence="3 4">MUCL435</strain>
    </source>
</reference>
<feature type="region of interest" description="Disordered" evidence="1">
    <location>
        <begin position="85"/>
        <end position="124"/>
    </location>
</feature>
<accession>A0A4V4HUD5</accession>
<comment type="caution">
    <text evidence="3">The sequence shown here is derived from an EMBL/GenBank/DDBJ whole genome shotgun (WGS) entry which is preliminary data.</text>
</comment>
<sequence>MPSSNKINGTDRLSMLFGNIIVSDSSSAQSINSIFGAIRRDREVAAAAANQPVPGTTPIAEESMKAVGIKQDGNFAIGRDDEKISAQAKGDREPATRTMKNETFKPFKDGDAGKKETAGPAPRKALQEKVITQGKHLTPTSSTPHTSETQLTKRKEYFSPHLFEIKSAMGGNQVGMFATSDIEEDTEILREAPLIRGGPTWPGREAAHNMLSSSRKEAVDSLSSMCYCGKKPELCIETPLMKRWAVNSFEINPLLQAGDTAKNNYVYDKACRINHACIPNCSRAFNSEHSISIRAMQDVRKGEEITINYGVYGPASFRKSNIAERWRFTCTCNACLKNEFVPETGYEEYLHNKRLLCFEFPQLIPLGAETAEETANSKAIIEWADMIENDILEAEAYWYEHTDELVSKGISRLRFTPEWTDLKQSPTRNFLVNGHEKFLRENNKYNLSDKVIELYIWRATKALRAEVDRCHPVFMRKYS</sequence>
<dbReference type="Proteomes" id="UP000308671">
    <property type="component" value="Unassembled WGS sequence"/>
</dbReference>
<proteinExistence type="predicted"/>
<dbReference type="InterPro" id="IPR046341">
    <property type="entry name" value="SET_dom_sf"/>
</dbReference>
<dbReference type="PROSITE" id="PS50280">
    <property type="entry name" value="SET"/>
    <property type="match status" value="1"/>
</dbReference>
<feature type="compositionally biased region" description="Basic and acidic residues" evidence="1">
    <location>
        <begin position="85"/>
        <end position="117"/>
    </location>
</feature>
<dbReference type="EMBL" id="PQXL01000217">
    <property type="protein sequence ID" value="THV48996.1"/>
    <property type="molecule type" value="Genomic_DNA"/>
</dbReference>
<dbReference type="AlphaFoldDB" id="A0A4V4HUD5"/>
<dbReference type="Pfam" id="PF00856">
    <property type="entry name" value="SET"/>
    <property type="match status" value="1"/>
</dbReference>
<organism evidence="3 4">
    <name type="scientific">Botrytis galanthina</name>
    <dbReference type="NCBI Taxonomy" id="278940"/>
    <lineage>
        <taxon>Eukaryota</taxon>
        <taxon>Fungi</taxon>
        <taxon>Dikarya</taxon>
        <taxon>Ascomycota</taxon>
        <taxon>Pezizomycotina</taxon>
        <taxon>Leotiomycetes</taxon>
        <taxon>Helotiales</taxon>
        <taxon>Sclerotiniaceae</taxon>
        <taxon>Botrytis</taxon>
    </lineage>
</organism>
<dbReference type="SUPFAM" id="SSF82199">
    <property type="entry name" value="SET domain"/>
    <property type="match status" value="1"/>
</dbReference>
<keyword evidence="4" id="KW-1185">Reference proteome</keyword>
<evidence type="ECO:0000313" key="3">
    <source>
        <dbReference type="EMBL" id="THV48996.1"/>
    </source>
</evidence>
<dbReference type="PANTHER" id="PTHR47332">
    <property type="entry name" value="SET DOMAIN-CONTAINING PROTEIN 5"/>
    <property type="match status" value="1"/>
</dbReference>
<dbReference type="Gene3D" id="2.170.270.10">
    <property type="entry name" value="SET domain"/>
    <property type="match status" value="1"/>
</dbReference>
<dbReference type="InterPro" id="IPR053185">
    <property type="entry name" value="SET_domain_protein"/>
</dbReference>
<dbReference type="OrthoDB" id="438641at2759"/>
<gene>
    <name evidence="3" type="ORF">BGAL_0217g00220</name>
</gene>
<evidence type="ECO:0000256" key="1">
    <source>
        <dbReference type="SAM" id="MobiDB-lite"/>
    </source>
</evidence>
<dbReference type="InterPro" id="IPR001214">
    <property type="entry name" value="SET_dom"/>
</dbReference>
<name>A0A4V4HUD5_9HELO</name>
<protein>
    <recommendedName>
        <fullName evidence="2">SET domain-containing protein</fullName>
    </recommendedName>
</protein>